<evidence type="ECO:0000313" key="2">
    <source>
        <dbReference type="EMBL" id="GAG81068.1"/>
    </source>
</evidence>
<name>X1BAC7_9ZZZZ</name>
<keyword evidence="1" id="KW-0812">Transmembrane</keyword>
<accession>X1BAC7</accession>
<sequence>MNEKYEKIITITICFFVIVLTFKMLLTPDSTDDQDILESGSIQFGTDINYNTGWVKSIVSFLRMIYDPIDVNDTVTIEKSNNNIYVNHTSPENWSRIVGLEYEKYTSPGYTTSNSSEWLNNSSELFLYRDDIAIVSNNPIYESMFCGRQWVIEREGDVWHVNRFIDGNFSYCPLVINMELLLG</sequence>
<gene>
    <name evidence="2" type="ORF">S01H4_29541</name>
</gene>
<evidence type="ECO:0000256" key="1">
    <source>
        <dbReference type="SAM" id="Phobius"/>
    </source>
</evidence>
<keyword evidence="1" id="KW-0472">Membrane</keyword>
<keyword evidence="1" id="KW-1133">Transmembrane helix</keyword>
<dbReference type="EMBL" id="BART01015173">
    <property type="protein sequence ID" value="GAG81068.1"/>
    <property type="molecule type" value="Genomic_DNA"/>
</dbReference>
<dbReference type="AlphaFoldDB" id="X1BAC7"/>
<reference evidence="2" key="1">
    <citation type="journal article" date="2014" name="Front. Microbiol.">
        <title>High frequency of phylogenetically diverse reductive dehalogenase-homologous genes in deep subseafloor sedimentary metagenomes.</title>
        <authorList>
            <person name="Kawai M."/>
            <person name="Futagami T."/>
            <person name="Toyoda A."/>
            <person name="Takaki Y."/>
            <person name="Nishi S."/>
            <person name="Hori S."/>
            <person name="Arai W."/>
            <person name="Tsubouchi T."/>
            <person name="Morono Y."/>
            <person name="Uchiyama I."/>
            <person name="Ito T."/>
            <person name="Fujiyama A."/>
            <person name="Inagaki F."/>
            <person name="Takami H."/>
        </authorList>
    </citation>
    <scope>NUCLEOTIDE SEQUENCE</scope>
    <source>
        <strain evidence="2">Expedition CK06-06</strain>
    </source>
</reference>
<feature type="transmembrane region" description="Helical" evidence="1">
    <location>
        <begin position="7"/>
        <end position="26"/>
    </location>
</feature>
<organism evidence="2">
    <name type="scientific">marine sediment metagenome</name>
    <dbReference type="NCBI Taxonomy" id="412755"/>
    <lineage>
        <taxon>unclassified sequences</taxon>
        <taxon>metagenomes</taxon>
        <taxon>ecological metagenomes</taxon>
    </lineage>
</organism>
<comment type="caution">
    <text evidence="2">The sequence shown here is derived from an EMBL/GenBank/DDBJ whole genome shotgun (WGS) entry which is preliminary data.</text>
</comment>
<proteinExistence type="predicted"/>
<protein>
    <submittedName>
        <fullName evidence="2">Uncharacterized protein</fullName>
    </submittedName>
</protein>